<dbReference type="Proteomes" id="UP001549313">
    <property type="component" value="Unassembled WGS sequence"/>
</dbReference>
<gene>
    <name evidence="1" type="ORF">ABIE19_001624</name>
</gene>
<sequence length="187" mass="19611">MSQSTTTADVPADAATASLTDHPVFIALVAYLDAMRALTTFPSSPVPPALDEAVVAARLAFKEALGAGFFAAGSAQANAYDDAWLKQRFESLDEALKTRFEAIDESIVQLAAHEVEARAALAERLQKIEGHDLTAFAPTASLQGLEKRIEALEAGGVEVDFSGLTARVADLEQAAVASVAPATPSKR</sequence>
<dbReference type="EMBL" id="JBEPTF010000002">
    <property type="protein sequence ID" value="MET4683694.1"/>
    <property type="molecule type" value="Genomic_DNA"/>
</dbReference>
<reference evidence="1 2" key="1">
    <citation type="submission" date="2024-06" db="EMBL/GenBank/DDBJ databases">
        <title>Sorghum-associated microbial communities from plants grown in Nebraska, USA.</title>
        <authorList>
            <person name="Schachtman D."/>
        </authorList>
    </citation>
    <scope>NUCLEOTIDE SEQUENCE [LARGE SCALE GENOMIC DNA]</scope>
    <source>
        <strain evidence="1 2">2814</strain>
    </source>
</reference>
<evidence type="ECO:0000313" key="2">
    <source>
        <dbReference type="Proteomes" id="UP001549313"/>
    </source>
</evidence>
<accession>A0ABV2RAT3</accession>
<evidence type="ECO:0000313" key="1">
    <source>
        <dbReference type="EMBL" id="MET4683694.1"/>
    </source>
</evidence>
<dbReference type="RefSeq" id="WP_354088652.1">
    <property type="nucleotide sequence ID" value="NZ_JBEPTF010000002.1"/>
</dbReference>
<keyword evidence="2" id="KW-1185">Reference proteome</keyword>
<comment type="caution">
    <text evidence="1">The sequence shown here is derived from an EMBL/GenBank/DDBJ whole genome shotgun (WGS) entry which is preliminary data.</text>
</comment>
<proteinExistence type="predicted"/>
<protein>
    <recommendedName>
        <fullName evidence="3">Poly(3-hydroxyalkanoate) polymerase subunit PhaE</fullName>
    </recommendedName>
</protein>
<evidence type="ECO:0008006" key="3">
    <source>
        <dbReference type="Google" id="ProtNLM"/>
    </source>
</evidence>
<name>A0ABV2RAT3_9CAUL</name>
<organism evidence="1 2">
    <name type="scientific">Brevundimonas faecalis</name>
    <dbReference type="NCBI Taxonomy" id="947378"/>
    <lineage>
        <taxon>Bacteria</taxon>
        <taxon>Pseudomonadati</taxon>
        <taxon>Pseudomonadota</taxon>
        <taxon>Alphaproteobacteria</taxon>
        <taxon>Caulobacterales</taxon>
        <taxon>Caulobacteraceae</taxon>
        <taxon>Brevundimonas</taxon>
    </lineage>
</organism>